<dbReference type="GO" id="GO:0043001">
    <property type="term" value="P:Golgi to plasma membrane protein transport"/>
    <property type="evidence" value="ECO:0007669"/>
    <property type="project" value="TreeGrafter"/>
</dbReference>
<dbReference type="InterPro" id="IPR005225">
    <property type="entry name" value="Small_GTP-bd"/>
</dbReference>
<feature type="binding site" evidence="4">
    <location>
        <position position="31"/>
    </location>
    <ligand>
        <name>Mg(2+)</name>
        <dbReference type="ChEBI" id="CHEBI:18420"/>
    </ligand>
</feature>
<keyword evidence="6" id="KW-1185">Reference proteome</keyword>
<dbReference type="Proteomes" id="UP000310189">
    <property type="component" value="Unassembled WGS sequence"/>
</dbReference>
<dbReference type="SUPFAM" id="SSF52540">
    <property type="entry name" value="P-loop containing nucleoside triphosphate hydrolases"/>
    <property type="match status" value="1"/>
</dbReference>
<dbReference type="OrthoDB" id="414781at2759"/>
<dbReference type="PANTHER" id="PTHR45909:SF1">
    <property type="entry name" value="ADP-RIBOSYLATION FACTOR-RELATED PROTEIN 1"/>
    <property type="match status" value="1"/>
</dbReference>
<dbReference type="GO" id="GO:0034067">
    <property type="term" value="P:protein localization to Golgi apparatus"/>
    <property type="evidence" value="ECO:0007669"/>
    <property type="project" value="TreeGrafter"/>
</dbReference>
<dbReference type="InterPro" id="IPR006689">
    <property type="entry name" value="Small_GTPase_ARF/SAR"/>
</dbReference>
<dbReference type="PROSITE" id="PS51417">
    <property type="entry name" value="ARF"/>
    <property type="match status" value="1"/>
</dbReference>
<dbReference type="SMART" id="SM00178">
    <property type="entry name" value="SAR"/>
    <property type="match status" value="1"/>
</dbReference>
<keyword evidence="4" id="KW-0479">Metal-binding</keyword>
<feature type="binding site" evidence="3">
    <location>
        <position position="74"/>
    </location>
    <ligand>
        <name>GTP</name>
        <dbReference type="ChEBI" id="CHEBI:37565"/>
    </ligand>
</feature>
<evidence type="ECO:0000256" key="4">
    <source>
        <dbReference type="PIRSR" id="PIRSR606689-2"/>
    </source>
</evidence>
<evidence type="ECO:0000256" key="3">
    <source>
        <dbReference type="PIRSR" id="PIRSR606689-1"/>
    </source>
</evidence>
<evidence type="ECO:0000313" key="5">
    <source>
        <dbReference type="EMBL" id="TIA86802.1"/>
    </source>
</evidence>
<feature type="binding site" evidence="3">
    <location>
        <begin position="24"/>
        <end position="31"/>
    </location>
    <ligand>
        <name>GTP</name>
        <dbReference type="ChEBI" id="CHEBI:37565"/>
    </ligand>
</feature>
<dbReference type="GO" id="GO:0005525">
    <property type="term" value="F:GTP binding"/>
    <property type="evidence" value="ECO:0007669"/>
    <property type="project" value="UniProtKB-KW"/>
</dbReference>
<dbReference type="SMART" id="SM00177">
    <property type="entry name" value="ARF"/>
    <property type="match status" value="1"/>
</dbReference>
<dbReference type="EMBL" id="SPNW01000074">
    <property type="protein sequence ID" value="TIA86802.1"/>
    <property type="molecule type" value="Genomic_DNA"/>
</dbReference>
<dbReference type="Pfam" id="PF00025">
    <property type="entry name" value="Arf"/>
    <property type="match status" value="1"/>
</dbReference>
<proteinExistence type="predicted"/>
<accession>A0A4T0FEU5</accession>
<dbReference type="GO" id="GO:0046872">
    <property type="term" value="F:metal ion binding"/>
    <property type="evidence" value="ECO:0007669"/>
    <property type="project" value="UniProtKB-KW"/>
</dbReference>
<gene>
    <name evidence="5" type="ORF">E3P99_03568</name>
</gene>
<keyword evidence="2 3" id="KW-0342">GTP-binding</keyword>
<dbReference type="InterPro" id="IPR024156">
    <property type="entry name" value="Small_GTPase_ARF"/>
</dbReference>
<keyword evidence="1 3" id="KW-0547">Nucleotide-binding</keyword>
<reference evidence="5 6" key="1">
    <citation type="submission" date="2019-03" db="EMBL/GenBank/DDBJ databases">
        <title>Sequencing 23 genomes of Wallemia ichthyophaga.</title>
        <authorList>
            <person name="Gostincar C."/>
        </authorList>
    </citation>
    <scope>NUCLEOTIDE SEQUENCE [LARGE SCALE GENOMIC DNA]</scope>
    <source>
        <strain evidence="5 6">EXF-5753</strain>
    </source>
</reference>
<keyword evidence="4" id="KW-0460">Magnesium</keyword>
<dbReference type="GO" id="GO:0003924">
    <property type="term" value="F:GTPase activity"/>
    <property type="evidence" value="ECO:0007669"/>
    <property type="project" value="InterPro"/>
</dbReference>
<dbReference type="NCBIfam" id="TIGR00231">
    <property type="entry name" value="small_GTP"/>
    <property type="match status" value="1"/>
</dbReference>
<sequence length="213" mass="23778">MYHLLRGLYDELTRQTEYSILVIGLNDSGKTSFVEHAKEIYTGKPRFASGPTIGQNVVKLPVSNTILQFWDLGGSSSFTSLWDKYYSDAQAVLFFIDGTDEHRLKESWEVFESLKVHQDLQGIPIMVCVTKQDIEGALSASDIEARFTEFSNSTSTPSIPYTTLTERLEAAQLSEDAPDDKRNLVVNLTTTDENSVKGVIDALFVRVQTSPRG</sequence>
<dbReference type="InterPro" id="IPR027417">
    <property type="entry name" value="P-loop_NTPase"/>
</dbReference>
<dbReference type="GO" id="GO:0005794">
    <property type="term" value="C:Golgi apparatus"/>
    <property type="evidence" value="ECO:0007669"/>
    <property type="project" value="TreeGrafter"/>
</dbReference>
<evidence type="ECO:0008006" key="7">
    <source>
        <dbReference type="Google" id="ProtNLM"/>
    </source>
</evidence>
<protein>
    <recommendedName>
        <fullName evidence="7">P-loop containing nucleoside triphosphate hydrolase protein</fullName>
    </recommendedName>
</protein>
<evidence type="ECO:0000313" key="6">
    <source>
        <dbReference type="Proteomes" id="UP000310189"/>
    </source>
</evidence>
<dbReference type="Gene3D" id="3.40.50.300">
    <property type="entry name" value="P-loop containing nucleotide triphosphate hydrolases"/>
    <property type="match status" value="1"/>
</dbReference>
<evidence type="ECO:0000256" key="1">
    <source>
        <dbReference type="ARBA" id="ARBA00022741"/>
    </source>
</evidence>
<feature type="binding site" evidence="4">
    <location>
        <position position="52"/>
    </location>
    <ligand>
        <name>Mg(2+)</name>
        <dbReference type="ChEBI" id="CHEBI:18420"/>
    </ligand>
</feature>
<comment type="caution">
    <text evidence="5">The sequence shown here is derived from an EMBL/GenBank/DDBJ whole genome shotgun (WGS) entry which is preliminary data.</text>
</comment>
<dbReference type="PANTHER" id="PTHR45909">
    <property type="entry name" value="ADP-RIBOSYLATION FACTOR-RELATED PROTEIN 1"/>
    <property type="match status" value="1"/>
</dbReference>
<dbReference type="AlphaFoldDB" id="A0A4T0FEU5"/>
<organism evidence="5 6">
    <name type="scientific">Wallemia hederae</name>
    <dbReference type="NCBI Taxonomy" id="1540922"/>
    <lineage>
        <taxon>Eukaryota</taxon>
        <taxon>Fungi</taxon>
        <taxon>Dikarya</taxon>
        <taxon>Basidiomycota</taxon>
        <taxon>Wallemiomycotina</taxon>
        <taxon>Wallemiomycetes</taxon>
        <taxon>Wallemiales</taxon>
        <taxon>Wallemiaceae</taxon>
        <taxon>Wallemia</taxon>
    </lineage>
</organism>
<evidence type="ECO:0000256" key="2">
    <source>
        <dbReference type="ARBA" id="ARBA00023134"/>
    </source>
</evidence>
<name>A0A4T0FEU5_9BASI</name>
<dbReference type="GO" id="GO:0006886">
    <property type="term" value="P:intracellular protein transport"/>
    <property type="evidence" value="ECO:0007669"/>
    <property type="project" value="TreeGrafter"/>
</dbReference>